<dbReference type="RefSeq" id="XP_025554116.1">
    <property type="nucleotide sequence ID" value="XM_025690909.1"/>
</dbReference>
<feature type="region of interest" description="Disordered" evidence="1">
    <location>
        <begin position="73"/>
        <end position="98"/>
    </location>
</feature>
<organism evidence="2 3">
    <name type="scientific">Aspergillus homomorphus (strain CBS 101889)</name>
    <dbReference type="NCBI Taxonomy" id="1450537"/>
    <lineage>
        <taxon>Eukaryota</taxon>
        <taxon>Fungi</taxon>
        <taxon>Dikarya</taxon>
        <taxon>Ascomycota</taxon>
        <taxon>Pezizomycotina</taxon>
        <taxon>Eurotiomycetes</taxon>
        <taxon>Eurotiomycetidae</taxon>
        <taxon>Eurotiales</taxon>
        <taxon>Aspergillaceae</taxon>
        <taxon>Aspergillus</taxon>
        <taxon>Aspergillus subgen. Circumdati</taxon>
    </lineage>
</organism>
<evidence type="ECO:0000256" key="1">
    <source>
        <dbReference type="SAM" id="MobiDB-lite"/>
    </source>
</evidence>
<dbReference type="EMBL" id="KZ824273">
    <property type="protein sequence ID" value="RAL14962.1"/>
    <property type="molecule type" value="Genomic_DNA"/>
</dbReference>
<feature type="compositionally biased region" description="Basic residues" evidence="1">
    <location>
        <begin position="89"/>
        <end position="98"/>
    </location>
</feature>
<sequence length="98" mass="11553">MDHTRRESPGTELSERINAEADRSETSRRRPTDEQKKATYRLKATRVSQKAQQNPMQTYIVSAFLDPRKHEQLRNLDERRDGKNAALSIHRRGHRQSR</sequence>
<dbReference type="VEuPathDB" id="FungiDB:BO97DRAFT_261451"/>
<evidence type="ECO:0000313" key="3">
    <source>
        <dbReference type="Proteomes" id="UP000248961"/>
    </source>
</evidence>
<accession>A0A395I431</accession>
<name>A0A395I431_ASPHC</name>
<feature type="compositionally biased region" description="Basic and acidic residues" evidence="1">
    <location>
        <begin position="73"/>
        <end position="83"/>
    </location>
</feature>
<keyword evidence="3" id="KW-1185">Reference proteome</keyword>
<feature type="compositionally biased region" description="Basic and acidic residues" evidence="1">
    <location>
        <begin position="1"/>
        <end position="37"/>
    </location>
</feature>
<dbReference type="AlphaFoldDB" id="A0A395I431"/>
<feature type="region of interest" description="Disordered" evidence="1">
    <location>
        <begin position="1"/>
        <end position="54"/>
    </location>
</feature>
<dbReference type="Proteomes" id="UP000248961">
    <property type="component" value="Unassembled WGS sequence"/>
</dbReference>
<reference evidence="2 3" key="1">
    <citation type="submission" date="2018-02" db="EMBL/GenBank/DDBJ databases">
        <title>The genomes of Aspergillus section Nigri reveals drivers in fungal speciation.</title>
        <authorList>
            <consortium name="DOE Joint Genome Institute"/>
            <person name="Vesth T.C."/>
            <person name="Nybo J."/>
            <person name="Theobald S."/>
            <person name="Brandl J."/>
            <person name="Frisvad J.C."/>
            <person name="Nielsen K.F."/>
            <person name="Lyhne E.K."/>
            <person name="Kogle M.E."/>
            <person name="Kuo A."/>
            <person name="Riley R."/>
            <person name="Clum A."/>
            <person name="Nolan M."/>
            <person name="Lipzen A."/>
            <person name="Salamov A."/>
            <person name="Henrissat B."/>
            <person name="Wiebenga A."/>
            <person name="De vries R.P."/>
            <person name="Grigoriev I.V."/>
            <person name="Mortensen U.H."/>
            <person name="Andersen M.R."/>
            <person name="Baker S.E."/>
        </authorList>
    </citation>
    <scope>NUCLEOTIDE SEQUENCE [LARGE SCALE GENOMIC DNA]</scope>
    <source>
        <strain evidence="2 3">CBS 101889</strain>
    </source>
</reference>
<proteinExistence type="predicted"/>
<evidence type="ECO:0000313" key="2">
    <source>
        <dbReference type="EMBL" id="RAL14962.1"/>
    </source>
</evidence>
<protein>
    <submittedName>
        <fullName evidence="2">Uncharacterized protein</fullName>
    </submittedName>
</protein>
<gene>
    <name evidence="2" type="ORF">BO97DRAFT_261451</name>
</gene>
<dbReference type="GeneID" id="37195198"/>